<name>A0ACA9Y8A6_9ASCO</name>
<reference evidence="1" key="1">
    <citation type="submission" date="2022-06" db="EMBL/GenBank/DDBJ databases">
        <authorList>
            <person name="Legras J.-L."/>
            <person name="Devillers H."/>
            <person name="Grondin C."/>
        </authorList>
    </citation>
    <scope>NUCLEOTIDE SEQUENCE</scope>
    <source>
        <strain evidence="1">CLIB 1444</strain>
    </source>
</reference>
<evidence type="ECO:0000313" key="1">
    <source>
        <dbReference type="EMBL" id="CAH6721240.1"/>
    </source>
</evidence>
<sequence>MLKLLQSRDGDVLQVITVDYIDDFDVTVADLAVDKSYGFIMSLDLIAAKISVFKSNWSIILPLMDIPLNLKYSGIKVWFTVDDSYYSEFMARKLIMEMPLNLIILNLNPILQVLLLNTNDVITDLDLGPLERQLRDLYRFHQYITEPLNPSVENLDLIVYETFEKDKFKYDQYEEAISLAITDLKTTIKEPKILVVGAGKGGLVHRAFKHCHDITIVEKNLKVTPHLYDQNQTHWQGKVKIHVGDVRNFDCKPYDLVISEMIGSFGCNEMFPEIIRLHNKIVIPSQVQSMISLINNALEYDKPYLNNIKMYYAVAESAKLWEFNYPGDNDTDKHVELNMEVQVSGTVNSVMGVFESDLYGGISITNVKSRNYCKSWFPIIFPIEPFDVKKGDHVRVEFWRFSGLTYRWKINDKEYEYKVN</sequence>
<proteinExistence type="predicted"/>
<organism evidence="1 2">
    <name type="scientific">[Candida] jaroonii</name>
    <dbReference type="NCBI Taxonomy" id="467808"/>
    <lineage>
        <taxon>Eukaryota</taxon>
        <taxon>Fungi</taxon>
        <taxon>Dikarya</taxon>
        <taxon>Ascomycota</taxon>
        <taxon>Saccharomycotina</taxon>
        <taxon>Pichiomycetes</taxon>
        <taxon>Debaryomycetaceae</taxon>
        <taxon>Yamadazyma</taxon>
    </lineage>
</organism>
<keyword evidence="2" id="KW-1185">Reference proteome</keyword>
<comment type="caution">
    <text evidence="1">The sequence shown here is derived from an EMBL/GenBank/DDBJ whole genome shotgun (WGS) entry which is preliminary data.</text>
</comment>
<gene>
    <name evidence="1" type="ORF">CLIB1444_05S06678</name>
</gene>
<dbReference type="Proteomes" id="UP001152531">
    <property type="component" value="Unassembled WGS sequence"/>
</dbReference>
<accession>A0ACA9Y8A6</accession>
<protein>
    <submittedName>
        <fullName evidence="1">Uncharacterized protein</fullName>
    </submittedName>
</protein>
<dbReference type="EMBL" id="CALSDN010000005">
    <property type="protein sequence ID" value="CAH6721240.1"/>
    <property type="molecule type" value="Genomic_DNA"/>
</dbReference>
<evidence type="ECO:0000313" key="2">
    <source>
        <dbReference type="Proteomes" id="UP001152531"/>
    </source>
</evidence>